<proteinExistence type="inferred from homology"/>
<comment type="catalytic activity">
    <reaction evidence="6">
        <text>L-histidine(out) + L-arginine(in) = L-histidine(in) + L-arginine(out)</text>
        <dbReference type="Rhea" id="RHEA:71063"/>
        <dbReference type="ChEBI" id="CHEBI:32682"/>
        <dbReference type="ChEBI" id="CHEBI:57595"/>
    </reaction>
</comment>
<evidence type="ECO:0000313" key="9">
    <source>
        <dbReference type="EMBL" id="ODQ63115.1"/>
    </source>
</evidence>
<evidence type="ECO:0000256" key="1">
    <source>
        <dbReference type="ARBA" id="ARBA00004141"/>
    </source>
</evidence>
<dbReference type="InterPro" id="IPR006603">
    <property type="entry name" value="PQ-loop_rpt"/>
</dbReference>
<gene>
    <name evidence="9" type="ORF">NADFUDRAFT_84591</name>
</gene>
<dbReference type="OrthoDB" id="8048523at2759"/>
<evidence type="ECO:0000313" key="10">
    <source>
        <dbReference type="Proteomes" id="UP000095009"/>
    </source>
</evidence>
<feature type="transmembrane region" description="Helical" evidence="8">
    <location>
        <begin position="53"/>
        <end position="75"/>
    </location>
</feature>
<reference evidence="9 10" key="1">
    <citation type="journal article" date="2016" name="Proc. Natl. Acad. Sci. U.S.A.">
        <title>Comparative genomics of biotechnologically important yeasts.</title>
        <authorList>
            <person name="Riley R."/>
            <person name="Haridas S."/>
            <person name="Wolfe K.H."/>
            <person name="Lopes M.R."/>
            <person name="Hittinger C.T."/>
            <person name="Goeker M."/>
            <person name="Salamov A.A."/>
            <person name="Wisecaver J.H."/>
            <person name="Long T.M."/>
            <person name="Calvey C.H."/>
            <person name="Aerts A.L."/>
            <person name="Barry K.W."/>
            <person name="Choi C."/>
            <person name="Clum A."/>
            <person name="Coughlan A.Y."/>
            <person name="Deshpande S."/>
            <person name="Douglass A.P."/>
            <person name="Hanson S.J."/>
            <person name="Klenk H.-P."/>
            <person name="LaButti K.M."/>
            <person name="Lapidus A."/>
            <person name="Lindquist E.A."/>
            <person name="Lipzen A.M."/>
            <person name="Meier-Kolthoff J.P."/>
            <person name="Ohm R.A."/>
            <person name="Otillar R.P."/>
            <person name="Pangilinan J.L."/>
            <person name="Peng Y."/>
            <person name="Rokas A."/>
            <person name="Rosa C.A."/>
            <person name="Scheuner C."/>
            <person name="Sibirny A.A."/>
            <person name="Slot J.C."/>
            <person name="Stielow J.B."/>
            <person name="Sun H."/>
            <person name="Kurtzman C.P."/>
            <person name="Blackwell M."/>
            <person name="Grigoriev I.V."/>
            <person name="Jeffries T.W."/>
        </authorList>
    </citation>
    <scope>NUCLEOTIDE SEQUENCE [LARGE SCALE GENOMIC DNA]</scope>
    <source>
        <strain evidence="9 10">DSM 6958</strain>
    </source>
</reference>
<dbReference type="Pfam" id="PF04193">
    <property type="entry name" value="PQ-loop"/>
    <property type="match status" value="2"/>
</dbReference>
<dbReference type="PANTHER" id="PTHR16201:SF44">
    <property type="entry name" value="SEVEN TRANSMEMBRANE PROTEIN 1"/>
    <property type="match status" value="1"/>
</dbReference>
<dbReference type="GO" id="GO:0015174">
    <property type="term" value="F:basic amino acid transmembrane transporter activity"/>
    <property type="evidence" value="ECO:0007669"/>
    <property type="project" value="UniProtKB-ARBA"/>
</dbReference>
<feature type="transmembrane region" description="Helical" evidence="8">
    <location>
        <begin position="180"/>
        <end position="201"/>
    </location>
</feature>
<dbReference type="FunFam" id="1.20.1280.290:FF:000009">
    <property type="entry name" value="PQ loop repeat family protein"/>
    <property type="match status" value="1"/>
</dbReference>
<accession>A0A1E3PCI0</accession>
<evidence type="ECO:0000256" key="4">
    <source>
        <dbReference type="ARBA" id="ARBA00023136"/>
    </source>
</evidence>
<dbReference type="SMART" id="SM00679">
    <property type="entry name" value="CTNS"/>
    <property type="match status" value="2"/>
</dbReference>
<organism evidence="9 10">
    <name type="scientific">Nadsonia fulvescens var. elongata DSM 6958</name>
    <dbReference type="NCBI Taxonomy" id="857566"/>
    <lineage>
        <taxon>Eukaryota</taxon>
        <taxon>Fungi</taxon>
        <taxon>Dikarya</taxon>
        <taxon>Ascomycota</taxon>
        <taxon>Saccharomycotina</taxon>
        <taxon>Dipodascomycetes</taxon>
        <taxon>Dipodascales</taxon>
        <taxon>Dipodascales incertae sedis</taxon>
        <taxon>Nadsonia</taxon>
    </lineage>
</organism>
<feature type="transmembrane region" description="Helical" evidence="8">
    <location>
        <begin position="81"/>
        <end position="102"/>
    </location>
</feature>
<keyword evidence="10" id="KW-1185">Reference proteome</keyword>
<dbReference type="AlphaFoldDB" id="A0A1E3PCI0"/>
<feature type="transmembrane region" description="Helical" evidence="8">
    <location>
        <begin position="259"/>
        <end position="279"/>
    </location>
</feature>
<evidence type="ECO:0000256" key="8">
    <source>
        <dbReference type="SAM" id="Phobius"/>
    </source>
</evidence>
<dbReference type="FunFam" id="1.20.1280.290:FF:000012">
    <property type="entry name" value="Vacuolar membrane PQ loop repeat protein"/>
    <property type="match status" value="1"/>
</dbReference>
<keyword evidence="3 8" id="KW-1133">Transmembrane helix</keyword>
<keyword evidence="2 8" id="KW-0812">Transmembrane</keyword>
<sequence length="340" mass="38019">MISHILTHQAAQASQPLHVVLSGVAGSTSLACWIVLLLPQLIEQWRLKSADGIAIGFISIWFLGDVTNLAGAIWAGLLPEVVFLAIWFCCADFLMIISYYHYKRLNANRHRASHTETSASAEANVDAPVAYTGQNENYDPTQPLLNRSNSDSQPVKTGSHHHHRRDSLAALLDAPPKSSILVQFILPIIFVFACGGLGYFISRKSIPNDDIGIDPPIELDPPMQLGPQILGYLSAILYLGARIPQIIQNYQKRSVEGLSLLFFIFSVLGNVTYAAQILLFRWDRAYIMLNLSWILGSVGTLFEDSVIFIQFYMYRNVSHDHYHHHHHHHGQADQESAILD</sequence>
<evidence type="ECO:0000256" key="3">
    <source>
        <dbReference type="ARBA" id="ARBA00022989"/>
    </source>
</evidence>
<feature type="compositionally biased region" description="Polar residues" evidence="7">
    <location>
        <begin position="140"/>
        <end position="156"/>
    </location>
</feature>
<comment type="subcellular location">
    <subcellularLocation>
        <location evidence="1">Membrane</location>
        <topology evidence="1">Multi-pass membrane protein</topology>
    </subcellularLocation>
</comment>
<dbReference type="Proteomes" id="UP000095009">
    <property type="component" value="Unassembled WGS sequence"/>
</dbReference>
<dbReference type="InterPro" id="IPR051415">
    <property type="entry name" value="LAAT-1"/>
</dbReference>
<evidence type="ECO:0000256" key="5">
    <source>
        <dbReference type="ARBA" id="ARBA00038039"/>
    </source>
</evidence>
<dbReference type="EMBL" id="KV454416">
    <property type="protein sequence ID" value="ODQ63115.1"/>
    <property type="molecule type" value="Genomic_DNA"/>
</dbReference>
<protein>
    <submittedName>
        <fullName evidence="9">PQ-loop-domain-containing protein</fullName>
    </submittedName>
</protein>
<evidence type="ECO:0000256" key="7">
    <source>
        <dbReference type="SAM" id="MobiDB-lite"/>
    </source>
</evidence>
<dbReference type="Gene3D" id="1.20.1280.290">
    <property type="match status" value="2"/>
</dbReference>
<dbReference type="GO" id="GO:0098852">
    <property type="term" value="C:lytic vacuole membrane"/>
    <property type="evidence" value="ECO:0007669"/>
    <property type="project" value="UniProtKB-ARBA"/>
</dbReference>
<comment type="similarity">
    <text evidence="5">Belongs to the laat-1 family.</text>
</comment>
<feature type="transmembrane region" description="Helical" evidence="8">
    <location>
        <begin position="20"/>
        <end position="41"/>
    </location>
</feature>
<name>A0A1E3PCI0_9ASCO</name>
<evidence type="ECO:0000256" key="6">
    <source>
        <dbReference type="ARBA" id="ARBA00050768"/>
    </source>
</evidence>
<keyword evidence="4 8" id="KW-0472">Membrane</keyword>
<feature type="region of interest" description="Disordered" evidence="7">
    <location>
        <begin position="140"/>
        <end position="160"/>
    </location>
</feature>
<feature type="transmembrane region" description="Helical" evidence="8">
    <location>
        <begin position="291"/>
        <end position="314"/>
    </location>
</feature>
<dbReference type="PANTHER" id="PTHR16201">
    <property type="entry name" value="SEVEN TRANSMEMBRANE PROTEIN 1-RELATED"/>
    <property type="match status" value="1"/>
</dbReference>
<dbReference type="GO" id="GO:0034486">
    <property type="term" value="P:vacuolar transmembrane transport"/>
    <property type="evidence" value="ECO:0007669"/>
    <property type="project" value="UniProtKB-ARBA"/>
</dbReference>
<evidence type="ECO:0000256" key="2">
    <source>
        <dbReference type="ARBA" id="ARBA00022692"/>
    </source>
</evidence>